<name>A0A813EMX1_POLGL</name>
<feature type="region of interest" description="Disordered" evidence="1">
    <location>
        <begin position="32"/>
        <end position="54"/>
    </location>
</feature>
<evidence type="ECO:0000313" key="3">
    <source>
        <dbReference type="Proteomes" id="UP000654075"/>
    </source>
</evidence>
<feature type="non-terminal residue" evidence="2">
    <location>
        <position position="150"/>
    </location>
</feature>
<dbReference type="EMBL" id="CAJNNV010010804">
    <property type="protein sequence ID" value="CAE8599047.1"/>
    <property type="molecule type" value="Genomic_DNA"/>
</dbReference>
<evidence type="ECO:0000313" key="2">
    <source>
        <dbReference type="EMBL" id="CAE8599047.1"/>
    </source>
</evidence>
<feature type="non-terminal residue" evidence="2">
    <location>
        <position position="1"/>
    </location>
</feature>
<protein>
    <submittedName>
        <fullName evidence="2">Uncharacterized protein</fullName>
    </submittedName>
</protein>
<feature type="compositionally biased region" description="Low complexity" evidence="1">
    <location>
        <begin position="119"/>
        <end position="129"/>
    </location>
</feature>
<dbReference type="Proteomes" id="UP000654075">
    <property type="component" value="Unassembled WGS sequence"/>
</dbReference>
<sequence length="150" mass="15757">QEAHSLPPPMAPGAQAGRQVLLEAFSFANSLDYGLSDSPERSGRSGRTSRSDEMKFVVKNTFIDVDEREDDSTRHSYTCQARFSNPNPNGLFPPTPQGQRILSTPGGMAGGIPVTVVHPSSPKKAPASPLGVGTAPSAGSVLHGKMGLDD</sequence>
<feature type="region of interest" description="Disordered" evidence="1">
    <location>
        <begin position="67"/>
        <end position="150"/>
    </location>
</feature>
<feature type="compositionally biased region" description="Polar residues" evidence="1">
    <location>
        <begin position="75"/>
        <end position="88"/>
    </location>
</feature>
<feature type="compositionally biased region" description="Basic and acidic residues" evidence="1">
    <location>
        <begin position="38"/>
        <end position="54"/>
    </location>
</feature>
<reference evidence="2" key="1">
    <citation type="submission" date="2021-02" db="EMBL/GenBank/DDBJ databases">
        <authorList>
            <person name="Dougan E. K."/>
            <person name="Rhodes N."/>
            <person name="Thang M."/>
            <person name="Chan C."/>
        </authorList>
    </citation>
    <scope>NUCLEOTIDE SEQUENCE</scope>
</reference>
<comment type="caution">
    <text evidence="2">The sequence shown here is derived from an EMBL/GenBank/DDBJ whole genome shotgun (WGS) entry which is preliminary data.</text>
</comment>
<accession>A0A813EMX1</accession>
<organism evidence="2 3">
    <name type="scientific">Polarella glacialis</name>
    <name type="common">Dinoflagellate</name>
    <dbReference type="NCBI Taxonomy" id="89957"/>
    <lineage>
        <taxon>Eukaryota</taxon>
        <taxon>Sar</taxon>
        <taxon>Alveolata</taxon>
        <taxon>Dinophyceae</taxon>
        <taxon>Suessiales</taxon>
        <taxon>Suessiaceae</taxon>
        <taxon>Polarella</taxon>
    </lineage>
</organism>
<proteinExistence type="predicted"/>
<keyword evidence="3" id="KW-1185">Reference proteome</keyword>
<gene>
    <name evidence="2" type="ORF">PGLA1383_LOCUS17424</name>
</gene>
<dbReference type="AlphaFoldDB" id="A0A813EMX1"/>
<evidence type="ECO:0000256" key="1">
    <source>
        <dbReference type="SAM" id="MobiDB-lite"/>
    </source>
</evidence>